<evidence type="ECO:0000313" key="2">
    <source>
        <dbReference type="Proteomes" id="UP000318833"/>
    </source>
</evidence>
<comment type="caution">
    <text evidence="1">The sequence shown here is derived from an EMBL/GenBank/DDBJ whole genome shotgun (WGS) entry which is preliminary data.</text>
</comment>
<dbReference type="Proteomes" id="UP000318833">
    <property type="component" value="Unassembled WGS sequence"/>
</dbReference>
<accession>A0A554VRL8</accession>
<dbReference type="RefSeq" id="WP_143915223.1">
    <property type="nucleotide sequence ID" value="NZ_CANMXV010000003.1"/>
</dbReference>
<evidence type="ECO:0000313" key="1">
    <source>
        <dbReference type="EMBL" id="TSE11299.1"/>
    </source>
</evidence>
<proteinExistence type="predicted"/>
<dbReference type="OrthoDB" id="10005213at2"/>
<reference evidence="1 2" key="1">
    <citation type="submission" date="2019-07" db="EMBL/GenBank/DDBJ databases">
        <title>The draft genome sequence of Aquimarina algiphila M91.</title>
        <authorList>
            <person name="Meng X."/>
        </authorList>
    </citation>
    <scope>NUCLEOTIDE SEQUENCE [LARGE SCALE GENOMIC DNA]</scope>
    <source>
        <strain evidence="1 2">M91</strain>
    </source>
</reference>
<sequence>MNKSTSLIRYLSYDKELSKERRIGMVSWFVFQAQKDHVKTYESAVTILLDLSRGARSVLDFCLENMDRNNYVSNNALFKKNMNKAAAYSKRSFSDNTINKAFIELAKHDLVSKTKRGVYRINPVYFCKTTEEDRATMIREEKEKPYQKLVDNYRSKR</sequence>
<name>A0A554VRL8_9FLAO</name>
<dbReference type="EMBL" id="VLNR01000002">
    <property type="protein sequence ID" value="TSE11299.1"/>
    <property type="molecule type" value="Genomic_DNA"/>
</dbReference>
<gene>
    <name evidence="1" type="ORF">FOF46_01325</name>
</gene>
<dbReference type="AlphaFoldDB" id="A0A554VRL8"/>
<keyword evidence="2" id="KW-1185">Reference proteome</keyword>
<protein>
    <submittedName>
        <fullName evidence="1">Uncharacterized protein</fullName>
    </submittedName>
</protein>
<organism evidence="1 2">
    <name type="scientific">Aquimarina algiphila</name>
    <dbReference type="NCBI Taxonomy" id="2047982"/>
    <lineage>
        <taxon>Bacteria</taxon>
        <taxon>Pseudomonadati</taxon>
        <taxon>Bacteroidota</taxon>
        <taxon>Flavobacteriia</taxon>
        <taxon>Flavobacteriales</taxon>
        <taxon>Flavobacteriaceae</taxon>
        <taxon>Aquimarina</taxon>
    </lineage>
</organism>